<dbReference type="Pfam" id="PF13202">
    <property type="entry name" value="EF-hand_5"/>
    <property type="match status" value="2"/>
</dbReference>
<feature type="domain" description="EF-hand" evidence="3">
    <location>
        <begin position="291"/>
        <end position="317"/>
    </location>
</feature>
<feature type="compositionally biased region" description="Polar residues" evidence="2">
    <location>
        <begin position="1"/>
        <end position="17"/>
    </location>
</feature>
<dbReference type="GO" id="GO:0005509">
    <property type="term" value="F:calcium ion binding"/>
    <property type="evidence" value="ECO:0007669"/>
    <property type="project" value="InterPro"/>
</dbReference>
<dbReference type="Gene3D" id="1.10.238.10">
    <property type="entry name" value="EF-hand"/>
    <property type="match status" value="1"/>
</dbReference>
<reference evidence="4 5" key="1">
    <citation type="journal article" date="2017" name="Mol. Biol. Evol.">
        <title>The 4-celled Tetrabaena socialis nuclear genome reveals the essential components for genetic control of cell number at the origin of multicellularity in the volvocine lineage.</title>
        <authorList>
            <person name="Featherston J."/>
            <person name="Arakaki Y."/>
            <person name="Hanschen E.R."/>
            <person name="Ferris P.J."/>
            <person name="Michod R.E."/>
            <person name="Olson B.J.S.C."/>
            <person name="Nozaki H."/>
            <person name="Durand P.M."/>
        </authorList>
    </citation>
    <scope>NUCLEOTIDE SEQUENCE [LARGE SCALE GENOMIC DNA]</scope>
    <source>
        <strain evidence="4 5">NIES-571</strain>
    </source>
</reference>
<feature type="domain" description="EF-hand" evidence="3">
    <location>
        <begin position="163"/>
        <end position="198"/>
    </location>
</feature>
<feature type="compositionally biased region" description="Low complexity" evidence="2">
    <location>
        <begin position="49"/>
        <end position="67"/>
    </location>
</feature>
<evidence type="ECO:0000313" key="5">
    <source>
        <dbReference type="Proteomes" id="UP000236333"/>
    </source>
</evidence>
<dbReference type="PROSITE" id="PS50222">
    <property type="entry name" value="EF_HAND_2"/>
    <property type="match status" value="2"/>
</dbReference>
<dbReference type="InterPro" id="IPR018247">
    <property type="entry name" value="EF_Hand_1_Ca_BS"/>
</dbReference>
<protein>
    <recommendedName>
        <fullName evidence="3">EF-hand domain-containing protein</fullName>
    </recommendedName>
</protein>
<dbReference type="PROSITE" id="PS00018">
    <property type="entry name" value="EF_HAND_1"/>
    <property type="match status" value="2"/>
</dbReference>
<sequence>DGQQRPRTSASCSSNSPAKPGSALPGQLARREPTPRERFTRLSSSVDTASLAALHSAGGGSARSAVGTGQFSGGDSHHHQQSFDPSHAPSRGAASSANGALPSSSQVAAHMGVNIPLENLRDSERAGGGTPNGSTARAPTIIQVPLGIPSPSSPQAQAAAFRASRGHALMVFNELDADKNGKVTRSEMEAAALSLGFSLEQAQRLWDRLDKRHRGFLEPPDWGSREASQQIQLFSTRFLQKFMGYPDISSTPEQVRKYWRTQELMQVKSLPAAVNLVRANAIARGMQSAGASGNPIFDTFAFMDADSSGELSKDEIK</sequence>
<dbReference type="AlphaFoldDB" id="A0A2J8AFM5"/>
<gene>
    <name evidence="4" type="ORF">TSOC_001896</name>
</gene>
<dbReference type="InterPro" id="IPR002048">
    <property type="entry name" value="EF_hand_dom"/>
</dbReference>
<dbReference type="Proteomes" id="UP000236333">
    <property type="component" value="Unassembled WGS sequence"/>
</dbReference>
<evidence type="ECO:0000313" key="4">
    <source>
        <dbReference type="EMBL" id="PNH11292.1"/>
    </source>
</evidence>
<feature type="non-terminal residue" evidence="4">
    <location>
        <position position="1"/>
    </location>
</feature>
<comment type="caution">
    <text evidence="4">The sequence shown here is derived from an EMBL/GenBank/DDBJ whole genome shotgun (WGS) entry which is preliminary data.</text>
</comment>
<proteinExistence type="predicted"/>
<dbReference type="InterPro" id="IPR011992">
    <property type="entry name" value="EF-hand-dom_pair"/>
</dbReference>
<evidence type="ECO:0000256" key="2">
    <source>
        <dbReference type="SAM" id="MobiDB-lite"/>
    </source>
</evidence>
<dbReference type="SUPFAM" id="SSF47473">
    <property type="entry name" value="EF-hand"/>
    <property type="match status" value="1"/>
</dbReference>
<keyword evidence="5" id="KW-1185">Reference proteome</keyword>
<accession>A0A2J8AFM5</accession>
<feature type="compositionally biased region" description="Basic and acidic residues" evidence="2">
    <location>
        <begin position="29"/>
        <end position="40"/>
    </location>
</feature>
<evidence type="ECO:0000256" key="1">
    <source>
        <dbReference type="ARBA" id="ARBA00022837"/>
    </source>
</evidence>
<organism evidence="4 5">
    <name type="scientific">Tetrabaena socialis</name>
    <dbReference type="NCBI Taxonomy" id="47790"/>
    <lineage>
        <taxon>Eukaryota</taxon>
        <taxon>Viridiplantae</taxon>
        <taxon>Chlorophyta</taxon>
        <taxon>core chlorophytes</taxon>
        <taxon>Chlorophyceae</taxon>
        <taxon>CS clade</taxon>
        <taxon>Chlamydomonadales</taxon>
        <taxon>Tetrabaenaceae</taxon>
        <taxon>Tetrabaena</taxon>
    </lineage>
</organism>
<keyword evidence="1" id="KW-0106">Calcium</keyword>
<feature type="compositionally biased region" description="Polar residues" evidence="2">
    <location>
        <begin position="93"/>
        <end position="105"/>
    </location>
</feature>
<evidence type="ECO:0000259" key="3">
    <source>
        <dbReference type="PROSITE" id="PS50222"/>
    </source>
</evidence>
<name>A0A2J8AFM5_9CHLO</name>
<dbReference type="OrthoDB" id="26525at2759"/>
<dbReference type="EMBL" id="PGGS01000033">
    <property type="protein sequence ID" value="PNH11292.1"/>
    <property type="molecule type" value="Genomic_DNA"/>
</dbReference>
<feature type="region of interest" description="Disordered" evidence="2">
    <location>
        <begin position="1"/>
        <end position="105"/>
    </location>
</feature>